<protein>
    <submittedName>
        <fullName evidence="1">Uncharacterized protein</fullName>
    </submittedName>
</protein>
<name>A0AC61ZTV0_9CAUD</name>
<evidence type="ECO:0000313" key="1">
    <source>
        <dbReference type="EMBL" id="WWT41050.1"/>
    </source>
</evidence>
<reference evidence="1" key="1">
    <citation type="submission" date="2024-02" db="EMBL/GenBank/DDBJ databases">
        <title>Klebsiella phages.</title>
        <authorList>
            <person name="Li J."/>
            <person name="Feng Y."/>
            <person name="Zong Z."/>
        </authorList>
    </citation>
    <scope>NUCLEOTIDE SEQUENCE</scope>
</reference>
<dbReference type="EMBL" id="PP357458">
    <property type="protein sequence ID" value="WWT41050.1"/>
    <property type="molecule type" value="Genomic_DNA"/>
</dbReference>
<accession>A0AC61ZTV0</accession>
<sequence>MWNKPAQGQLPYPHQVVIAITPEGKEAEMYRIGNLWFPVGDTCYVYWTPEMWRPK</sequence>
<proteinExistence type="predicted"/>
<organism evidence="1">
    <name type="scientific">Klebsiella phage phi1_175008</name>
    <dbReference type="NCBI Taxonomy" id="3127744"/>
    <lineage>
        <taxon>Viruses</taxon>
        <taxon>Duplodnaviria</taxon>
        <taxon>Heunggongvirae</taxon>
        <taxon>Uroviricota</taxon>
        <taxon>Caudoviricetes</taxon>
        <taxon>Stephanstirmvirinae</taxon>
    </lineage>
</organism>